<accession>A0AAN7B9K7</accession>
<evidence type="ECO:0000313" key="3">
    <source>
        <dbReference type="Proteomes" id="UP001301769"/>
    </source>
</evidence>
<evidence type="ECO:0000313" key="2">
    <source>
        <dbReference type="EMBL" id="KAK4215873.1"/>
    </source>
</evidence>
<evidence type="ECO:0000256" key="1">
    <source>
        <dbReference type="SAM" id="MobiDB-lite"/>
    </source>
</evidence>
<dbReference type="PANTHER" id="PTHR28158:SF1">
    <property type="entry name" value="SMALL RIBOSOMAL SUBUNIT PROTEIN MS45"/>
    <property type="match status" value="1"/>
</dbReference>
<keyword evidence="3" id="KW-1185">Reference proteome</keyword>
<gene>
    <name evidence="2" type="ORF">QBC37DRAFT_418395</name>
</gene>
<dbReference type="GO" id="GO:0003735">
    <property type="term" value="F:structural constituent of ribosome"/>
    <property type="evidence" value="ECO:0007669"/>
    <property type="project" value="TreeGrafter"/>
</dbReference>
<sequence>MPPRIPTSSASSSQALLLNQFSELVISPRLSASSSHHNGLITATANSTFQTHNNSQRQRSSLSKRQFSTTPPRQRLTRQRKQFWQWLETSGAVMRDATQPMNYVKAVGARDTSEDSRDMPFPLNPEFRSQSVLSDEAREIIWKSVVEEGQPIKVVSARYSVDMRRVAAVLRMKAIEKRWKAEGKPLAIPYAKAVQKMLPITQLGQVPHEPINDVHVHSYTMQQVFYPTSESREFTRGDAAKAFGKHIMPVDHKIRIPELINLEKQLAAGVDRNVAEEDFTKAALESEQKLKEREANRVRELEEAKTKVDTGRFEFRIENVNVEELVGRDGRSRKAVGWRYGVPFNDRKKGMVKIPTKVE</sequence>
<organism evidence="2 3">
    <name type="scientific">Rhypophila decipiens</name>
    <dbReference type="NCBI Taxonomy" id="261697"/>
    <lineage>
        <taxon>Eukaryota</taxon>
        <taxon>Fungi</taxon>
        <taxon>Dikarya</taxon>
        <taxon>Ascomycota</taxon>
        <taxon>Pezizomycotina</taxon>
        <taxon>Sordariomycetes</taxon>
        <taxon>Sordariomycetidae</taxon>
        <taxon>Sordariales</taxon>
        <taxon>Naviculisporaceae</taxon>
        <taxon>Rhypophila</taxon>
    </lineage>
</organism>
<dbReference type="Pfam" id="PF12298">
    <property type="entry name" value="Bot1p"/>
    <property type="match status" value="1"/>
</dbReference>
<proteinExistence type="predicted"/>
<feature type="region of interest" description="Disordered" evidence="1">
    <location>
        <begin position="45"/>
        <end position="80"/>
    </location>
</feature>
<reference evidence="2" key="2">
    <citation type="submission" date="2023-05" db="EMBL/GenBank/DDBJ databases">
        <authorList>
            <consortium name="Lawrence Berkeley National Laboratory"/>
            <person name="Steindorff A."/>
            <person name="Hensen N."/>
            <person name="Bonometti L."/>
            <person name="Westerberg I."/>
            <person name="Brannstrom I.O."/>
            <person name="Guillou S."/>
            <person name="Cros-Aarteil S."/>
            <person name="Calhoun S."/>
            <person name="Haridas S."/>
            <person name="Kuo A."/>
            <person name="Mondo S."/>
            <person name="Pangilinan J."/>
            <person name="Riley R."/>
            <person name="Labutti K."/>
            <person name="Andreopoulos B."/>
            <person name="Lipzen A."/>
            <person name="Chen C."/>
            <person name="Yanf M."/>
            <person name="Daum C."/>
            <person name="Ng V."/>
            <person name="Clum A."/>
            <person name="Ohm R."/>
            <person name="Martin F."/>
            <person name="Silar P."/>
            <person name="Natvig D."/>
            <person name="Lalanne C."/>
            <person name="Gautier V."/>
            <person name="Ament-Velasquez S.L."/>
            <person name="Kruys A."/>
            <person name="Hutchinson M.I."/>
            <person name="Powell A.J."/>
            <person name="Barry K."/>
            <person name="Miller A.N."/>
            <person name="Grigoriev I.V."/>
            <person name="Debuchy R."/>
            <person name="Gladieux P."/>
            <person name="Thoren M.H."/>
            <person name="Johannesson H."/>
        </authorList>
    </citation>
    <scope>NUCLEOTIDE SEQUENCE</scope>
    <source>
        <strain evidence="2">PSN293</strain>
    </source>
</reference>
<feature type="compositionally biased region" description="Low complexity" evidence="1">
    <location>
        <begin position="55"/>
        <end position="74"/>
    </location>
</feature>
<dbReference type="EMBL" id="MU858075">
    <property type="protein sequence ID" value="KAK4215873.1"/>
    <property type="molecule type" value="Genomic_DNA"/>
</dbReference>
<dbReference type="PANTHER" id="PTHR28158">
    <property type="entry name" value="37S RIBOSOMAL PROTEIN S35, MITOCHONDRIAL"/>
    <property type="match status" value="1"/>
</dbReference>
<dbReference type="Proteomes" id="UP001301769">
    <property type="component" value="Unassembled WGS sequence"/>
</dbReference>
<comment type="caution">
    <text evidence="2">The sequence shown here is derived from an EMBL/GenBank/DDBJ whole genome shotgun (WGS) entry which is preliminary data.</text>
</comment>
<dbReference type="AlphaFoldDB" id="A0AAN7B9K7"/>
<reference evidence="2" key="1">
    <citation type="journal article" date="2023" name="Mol. Phylogenet. Evol.">
        <title>Genome-scale phylogeny and comparative genomics of the fungal order Sordariales.</title>
        <authorList>
            <person name="Hensen N."/>
            <person name="Bonometti L."/>
            <person name="Westerberg I."/>
            <person name="Brannstrom I.O."/>
            <person name="Guillou S."/>
            <person name="Cros-Aarteil S."/>
            <person name="Calhoun S."/>
            <person name="Haridas S."/>
            <person name="Kuo A."/>
            <person name="Mondo S."/>
            <person name="Pangilinan J."/>
            <person name="Riley R."/>
            <person name="LaButti K."/>
            <person name="Andreopoulos B."/>
            <person name="Lipzen A."/>
            <person name="Chen C."/>
            <person name="Yan M."/>
            <person name="Daum C."/>
            <person name="Ng V."/>
            <person name="Clum A."/>
            <person name="Steindorff A."/>
            <person name="Ohm R.A."/>
            <person name="Martin F."/>
            <person name="Silar P."/>
            <person name="Natvig D.O."/>
            <person name="Lalanne C."/>
            <person name="Gautier V."/>
            <person name="Ament-Velasquez S.L."/>
            <person name="Kruys A."/>
            <person name="Hutchinson M.I."/>
            <person name="Powell A.J."/>
            <person name="Barry K."/>
            <person name="Miller A.N."/>
            <person name="Grigoriev I.V."/>
            <person name="Debuchy R."/>
            <person name="Gladieux P."/>
            <person name="Hiltunen Thoren M."/>
            <person name="Johannesson H."/>
        </authorList>
    </citation>
    <scope>NUCLEOTIDE SEQUENCE</scope>
    <source>
        <strain evidence="2">PSN293</strain>
    </source>
</reference>
<feature type="compositionally biased region" description="Polar residues" evidence="1">
    <location>
        <begin position="45"/>
        <end position="54"/>
    </location>
</feature>
<dbReference type="InterPro" id="IPR021036">
    <property type="entry name" value="Ribosomal_mS45"/>
</dbReference>
<protein>
    <submittedName>
        <fullName evidence="2">Eukaryotic mitochondrial regulator protein-domain-containing protein</fullName>
    </submittedName>
</protein>
<dbReference type="GO" id="GO:0005763">
    <property type="term" value="C:mitochondrial small ribosomal subunit"/>
    <property type="evidence" value="ECO:0007669"/>
    <property type="project" value="TreeGrafter"/>
</dbReference>
<dbReference type="GO" id="GO:0032543">
    <property type="term" value="P:mitochondrial translation"/>
    <property type="evidence" value="ECO:0007669"/>
    <property type="project" value="TreeGrafter"/>
</dbReference>
<name>A0AAN7B9K7_9PEZI</name>